<dbReference type="EMBL" id="MT701596">
    <property type="protein sequence ID" value="QPB09813.1"/>
    <property type="molecule type" value="Genomic_DNA"/>
</dbReference>
<proteinExistence type="predicted"/>
<dbReference type="Proteomes" id="UP000663311">
    <property type="component" value="Segment"/>
</dbReference>
<accession>A0A873WHI0</accession>
<evidence type="ECO:0000313" key="2">
    <source>
        <dbReference type="Proteomes" id="UP000663311"/>
    </source>
</evidence>
<organism evidence="1 2">
    <name type="scientific">Streptomyces phage Shady</name>
    <dbReference type="NCBI Taxonomy" id="2767585"/>
    <lineage>
        <taxon>Viruses</taxon>
        <taxon>Duplodnaviria</taxon>
        <taxon>Heunggongvirae</taxon>
        <taxon>Uroviricota</taxon>
        <taxon>Caudoviricetes</taxon>
        <taxon>Colingsworthviridae</taxon>
        <taxon>Shadyvirus</taxon>
        <taxon>Shadyvirus shady</taxon>
    </lineage>
</organism>
<name>A0A873WHI0_9CAUD</name>
<reference evidence="1" key="1">
    <citation type="submission" date="2020-07" db="EMBL/GenBank/DDBJ databases">
        <title>Complete genome sequence of Streptomyces phage Shady.</title>
        <authorList>
            <person name="Ortega C.A."/>
            <person name="Hernandez I."/>
            <person name="Guadalupe Vizoso-Pinto M."/>
            <person name="Clark J.D."/>
            <person name="Liu M."/>
            <person name="Burrowes B.H."/>
        </authorList>
    </citation>
    <scope>NUCLEOTIDE SEQUENCE</scope>
</reference>
<sequence length="57" mass="6596">MRPPADWSGVSSCVGYVIRMKSPGNVTRWGWRVLLFSCRRGNKPEGHDERQEHDRPT</sequence>
<gene>
    <name evidence="1" type="ORF">CPT_Shady_052</name>
</gene>
<protein>
    <submittedName>
        <fullName evidence="1">Uncharacterized protein</fullName>
    </submittedName>
</protein>
<evidence type="ECO:0000313" key="1">
    <source>
        <dbReference type="EMBL" id="QPB09813.1"/>
    </source>
</evidence>
<keyword evidence="2" id="KW-1185">Reference proteome</keyword>